<dbReference type="InterPro" id="IPR015500">
    <property type="entry name" value="Peptidase_S8_subtilisin-rel"/>
</dbReference>
<dbReference type="PROSITE" id="PS51892">
    <property type="entry name" value="SUBTILASE"/>
    <property type="match status" value="1"/>
</dbReference>
<feature type="active site" description="Charge relay system" evidence="5">
    <location>
        <position position="211"/>
    </location>
</feature>
<evidence type="ECO:0000313" key="8">
    <source>
        <dbReference type="EMBL" id="OGC15179.1"/>
    </source>
</evidence>
<evidence type="ECO:0000256" key="1">
    <source>
        <dbReference type="ARBA" id="ARBA00011073"/>
    </source>
</evidence>
<accession>A0A1F4S449</accession>
<dbReference type="PRINTS" id="PR00723">
    <property type="entry name" value="SUBTILISIN"/>
</dbReference>
<dbReference type="InterPro" id="IPR026444">
    <property type="entry name" value="Secre_tail"/>
</dbReference>
<reference evidence="8 9" key="1">
    <citation type="journal article" date="2016" name="Nat. Commun.">
        <title>Thousands of microbial genomes shed light on interconnected biogeochemical processes in an aquifer system.</title>
        <authorList>
            <person name="Anantharaman K."/>
            <person name="Brown C.T."/>
            <person name="Hug L.A."/>
            <person name="Sharon I."/>
            <person name="Castelle C.J."/>
            <person name="Probst A.J."/>
            <person name="Thomas B.C."/>
            <person name="Singh A."/>
            <person name="Wilkins M.J."/>
            <person name="Karaoz U."/>
            <person name="Brodie E.L."/>
            <person name="Williams K.H."/>
            <person name="Hubbard S.S."/>
            <person name="Banfield J.F."/>
        </authorList>
    </citation>
    <scope>NUCLEOTIDE SEQUENCE [LARGE SCALE GENOMIC DNA]</scope>
</reference>
<proteinExistence type="inferred from homology"/>
<dbReference type="EMBL" id="MEUA01000024">
    <property type="protein sequence ID" value="OGC15179.1"/>
    <property type="molecule type" value="Genomic_DNA"/>
</dbReference>
<keyword evidence="4 5" id="KW-0720">Serine protease</keyword>
<sequence>MKNIFKLLTFIILLILPSACFSSTTYISGEVIVKFKSNTITIPSGINISSVNSVSVKSKVLKNILSSLKVKSIEKGFPDAKTPIQTYKVISGKQIKIPDLSSIFLIKFPTENSVEQVISELKKLSEVEYAHPNHIIKAFITPNDSLYNTYQWNMSKISAEAAWDITTGDSSIIVAVADTGIDYNHEDLSGKIILGYDYENNDSDPIDDNGHGTHVAGVIGAITNNDKGVAGLNWGCKIMAVKIMGVGGYGSLLNASRGIEYAASNGAKIISMSFGIEYDDDDLKDTIINAYSRGCILVAAAGNENKSSRFYPAGYDDYVIAVAATDQNDLVGHWGTDTPLSASNYGEWIDVCAPGTDIVSTWKSNNYANQGGTSMAAPHVAALAALILSKKPSMSQENVRYQIENSCINIDSLNPSYANLLGYGRINAALALGLPIARITQPENTSYVHSSIQIKGTATSTDFSRYQLQIGSGTNPATFETFYEGVQSVDSGILGTFDTTTKEDGPYIIKLTSQSQSQLSSEASITINIDNTEPKAKITSPENNAAINDVVTILGIATDINFNYYTLSYAKSQDTSFINISSSTTQKSNNILGDWNTIGLSGLYKLKLTVADKSGRENSETIDVNITSTTTPSIEIQGFSQPSPNPFNPKTQNETFIYYNLSNNFQTSLYILNISGELVYKQTFQSGQNGGKAGENLVTWNGHDPFGATVGNGVYLYKITSNNKILGSGRIIVIR</sequence>
<dbReference type="InterPro" id="IPR054399">
    <property type="entry name" value="Fervidolysin-like_N_prodom"/>
</dbReference>
<feature type="active site" description="Charge relay system" evidence="5">
    <location>
        <position position="178"/>
    </location>
</feature>
<name>A0A1F4S449_UNCSA</name>
<dbReference type="SUPFAM" id="SSF52743">
    <property type="entry name" value="Subtilisin-like"/>
    <property type="match status" value="1"/>
</dbReference>
<feature type="active site" description="Charge relay system" evidence="5">
    <location>
        <position position="374"/>
    </location>
</feature>
<gene>
    <name evidence="8" type="ORF">A2290_08955</name>
</gene>
<dbReference type="PANTHER" id="PTHR43806:SF11">
    <property type="entry name" value="CEREVISIN-RELATED"/>
    <property type="match status" value="1"/>
</dbReference>
<evidence type="ECO:0000256" key="5">
    <source>
        <dbReference type="PROSITE-ProRule" id="PRU01240"/>
    </source>
</evidence>
<organism evidence="8 9">
    <name type="scientific">candidate division WOR-1 bacterium RIFOXYB2_FULL_36_35</name>
    <dbReference type="NCBI Taxonomy" id="1802578"/>
    <lineage>
        <taxon>Bacteria</taxon>
        <taxon>Bacillati</taxon>
        <taxon>Saganbacteria</taxon>
    </lineage>
</organism>
<dbReference type="Pfam" id="PF22148">
    <property type="entry name" value="Fervidolysin_NPro-like"/>
    <property type="match status" value="1"/>
</dbReference>
<dbReference type="NCBIfam" id="TIGR04183">
    <property type="entry name" value="Por_Secre_tail"/>
    <property type="match status" value="1"/>
</dbReference>
<dbReference type="Gene3D" id="2.60.40.4070">
    <property type="match status" value="1"/>
</dbReference>
<evidence type="ECO:0000259" key="7">
    <source>
        <dbReference type="Pfam" id="PF22148"/>
    </source>
</evidence>
<evidence type="ECO:0000256" key="2">
    <source>
        <dbReference type="ARBA" id="ARBA00022670"/>
    </source>
</evidence>
<feature type="domain" description="Peptidase S8/S53" evidence="6">
    <location>
        <begin position="170"/>
        <end position="424"/>
    </location>
</feature>
<dbReference type="InterPro" id="IPR036852">
    <property type="entry name" value="Peptidase_S8/S53_dom_sf"/>
</dbReference>
<dbReference type="InterPro" id="IPR000209">
    <property type="entry name" value="Peptidase_S8/S53_dom"/>
</dbReference>
<keyword evidence="3 5" id="KW-0378">Hydrolase</keyword>
<dbReference type="Gene3D" id="3.40.50.200">
    <property type="entry name" value="Peptidase S8/S53 domain"/>
    <property type="match status" value="1"/>
</dbReference>
<feature type="domain" description="Fervidolysin-like N-terminal prodomain" evidence="7">
    <location>
        <begin position="91"/>
        <end position="133"/>
    </location>
</feature>
<dbReference type="PROSITE" id="PS00138">
    <property type="entry name" value="SUBTILASE_SER"/>
    <property type="match status" value="1"/>
</dbReference>
<evidence type="ECO:0000313" key="9">
    <source>
        <dbReference type="Proteomes" id="UP000177905"/>
    </source>
</evidence>
<protein>
    <submittedName>
        <fullName evidence="8">Uncharacterized protein</fullName>
    </submittedName>
</protein>
<dbReference type="InterPro" id="IPR050131">
    <property type="entry name" value="Peptidase_S8_subtilisin-like"/>
</dbReference>
<dbReference type="InterPro" id="IPR022398">
    <property type="entry name" value="Peptidase_S8_His-AS"/>
</dbReference>
<evidence type="ECO:0000259" key="6">
    <source>
        <dbReference type="Pfam" id="PF00082"/>
    </source>
</evidence>
<comment type="similarity">
    <text evidence="1 5">Belongs to the peptidase S8 family.</text>
</comment>
<comment type="caution">
    <text evidence="8">The sequence shown here is derived from an EMBL/GenBank/DDBJ whole genome shotgun (WGS) entry which is preliminary data.</text>
</comment>
<evidence type="ECO:0000256" key="4">
    <source>
        <dbReference type="ARBA" id="ARBA00022825"/>
    </source>
</evidence>
<dbReference type="PROSITE" id="PS00137">
    <property type="entry name" value="SUBTILASE_HIS"/>
    <property type="match status" value="1"/>
</dbReference>
<dbReference type="Proteomes" id="UP000177905">
    <property type="component" value="Unassembled WGS sequence"/>
</dbReference>
<dbReference type="AlphaFoldDB" id="A0A1F4S449"/>
<evidence type="ECO:0000256" key="3">
    <source>
        <dbReference type="ARBA" id="ARBA00022801"/>
    </source>
</evidence>
<dbReference type="InterPro" id="IPR023828">
    <property type="entry name" value="Peptidase_S8_Ser-AS"/>
</dbReference>
<dbReference type="GO" id="GO:0004252">
    <property type="term" value="F:serine-type endopeptidase activity"/>
    <property type="evidence" value="ECO:0007669"/>
    <property type="project" value="UniProtKB-UniRule"/>
</dbReference>
<dbReference type="GO" id="GO:0006508">
    <property type="term" value="P:proteolysis"/>
    <property type="evidence" value="ECO:0007669"/>
    <property type="project" value="UniProtKB-KW"/>
</dbReference>
<dbReference type="Pfam" id="PF00082">
    <property type="entry name" value="Peptidase_S8"/>
    <property type="match status" value="1"/>
</dbReference>
<dbReference type="PANTHER" id="PTHR43806">
    <property type="entry name" value="PEPTIDASE S8"/>
    <property type="match status" value="1"/>
</dbReference>
<keyword evidence="2 5" id="KW-0645">Protease</keyword>